<accession>A4CFL8</accession>
<feature type="domain" description="RlmM ferredoxin-like" evidence="10">
    <location>
        <begin position="1"/>
        <end position="71"/>
    </location>
</feature>
<keyword evidence="2 6" id="KW-0698">rRNA processing</keyword>
<evidence type="ECO:0000259" key="9">
    <source>
        <dbReference type="Pfam" id="PF01728"/>
    </source>
</evidence>
<reference evidence="12 13" key="1">
    <citation type="submission" date="2006-02" db="EMBL/GenBank/DDBJ databases">
        <authorList>
            <person name="Moran M.A."/>
            <person name="Kjelleberg S."/>
            <person name="Egan S."/>
            <person name="Saunders N."/>
            <person name="Thomas T."/>
            <person name="Ferriera S."/>
            <person name="Johnson J."/>
            <person name="Kravitz S."/>
            <person name="Halpern A."/>
            <person name="Remington K."/>
            <person name="Beeson K."/>
            <person name="Tran B."/>
            <person name="Rogers Y.-H."/>
            <person name="Friedman R."/>
            <person name="Venter J.C."/>
        </authorList>
    </citation>
    <scope>NUCLEOTIDE SEQUENCE [LARGE SCALE GENOMIC DNA]</scope>
    <source>
        <strain evidence="12 13">D2</strain>
    </source>
</reference>
<evidence type="ECO:0000256" key="8">
    <source>
        <dbReference type="PIRSR" id="PIRSR028774-2"/>
    </source>
</evidence>
<dbReference type="Pfam" id="PF18125">
    <property type="entry name" value="RlmM_FDX"/>
    <property type="match status" value="1"/>
</dbReference>
<evidence type="ECO:0000256" key="4">
    <source>
        <dbReference type="ARBA" id="ARBA00022679"/>
    </source>
</evidence>
<comment type="catalytic activity">
    <reaction evidence="6">
        <text>cytidine(2498) in 23S rRNA + S-adenosyl-L-methionine = 2'-O-methylcytidine(2498) in 23S rRNA + S-adenosyl-L-homocysteine + H(+)</text>
        <dbReference type="Rhea" id="RHEA:42788"/>
        <dbReference type="Rhea" id="RHEA-COMP:10244"/>
        <dbReference type="Rhea" id="RHEA-COMP:10245"/>
        <dbReference type="ChEBI" id="CHEBI:15378"/>
        <dbReference type="ChEBI" id="CHEBI:57856"/>
        <dbReference type="ChEBI" id="CHEBI:59789"/>
        <dbReference type="ChEBI" id="CHEBI:74495"/>
        <dbReference type="ChEBI" id="CHEBI:82748"/>
        <dbReference type="EC" id="2.1.1.186"/>
    </reaction>
</comment>
<dbReference type="EC" id="2.1.1.186" evidence="6"/>
<evidence type="ECO:0000256" key="6">
    <source>
        <dbReference type="HAMAP-Rule" id="MF_01551"/>
    </source>
</evidence>
<evidence type="ECO:0000259" key="11">
    <source>
        <dbReference type="Pfam" id="PF21239"/>
    </source>
</evidence>
<comment type="function">
    <text evidence="6">Catalyzes the 2'-O-methylation at nucleotide C2498 in 23S rRNA.</text>
</comment>
<feature type="binding site" evidence="6 8">
    <location>
        <position position="186"/>
    </location>
    <ligand>
        <name>S-adenosyl-L-methionine</name>
        <dbReference type="ChEBI" id="CHEBI:59789"/>
    </ligand>
</feature>
<evidence type="ECO:0000313" key="13">
    <source>
        <dbReference type="Proteomes" id="UP000006201"/>
    </source>
</evidence>
<feature type="domain" description="Ribosomal RNA methyltransferase FtsJ" evidence="9">
    <location>
        <begin position="184"/>
        <end position="278"/>
    </location>
</feature>
<gene>
    <name evidence="6" type="primary">rlmM</name>
    <name evidence="12" type="ORF">PTD2_04641</name>
</gene>
<evidence type="ECO:0000259" key="10">
    <source>
        <dbReference type="Pfam" id="PF18125"/>
    </source>
</evidence>
<dbReference type="Gene3D" id="3.30.70.2810">
    <property type="match status" value="1"/>
</dbReference>
<dbReference type="InterPro" id="IPR002877">
    <property type="entry name" value="RNA_MeTrfase_FtsJ_dom"/>
</dbReference>
<evidence type="ECO:0000256" key="5">
    <source>
        <dbReference type="ARBA" id="ARBA00022691"/>
    </source>
</evidence>
<dbReference type="Pfam" id="PF01728">
    <property type="entry name" value="FtsJ"/>
    <property type="match status" value="1"/>
</dbReference>
<dbReference type="InterPro" id="IPR048646">
    <property type="entry name" value="RlmM_THUMP-like"/>
</dbReference>
<proteinExistence type="inferred from homology"/>
<evidence type="ECO:0000256" key="7">
    <source>
        <dbReference type="PIRSR" id="PIRSR028774-1"/>
    </source>
</evidence>
<sequence length="361" mass="40949">MSCIVIYCRPGFESDAAAEITHHATELNVAGYVKTKPNTGFVVFQCFNADDSATLIKQVDFAQLVFARQWFCGVLVEELPQTDRVSAIANALIDMPTGSDLRVETPDTNEGKELLKFCKKITVPLRNKLVAQRSLVKDGPSKLPSLHILFLDNATAYVGYSWNNNNSDFFMGIPRLRFPSAAPSRSTLKLDEAFIVFVPEAEKEKRLSPGMRAVDLGACPGGWTYQLVRRGMFVQAIDNGPMAQSLMDTGQVKHYTVDGFKFRPEKRNIDWLVCDMVEKPDKVTQLMIDWAVNDFVKELIFNLKLPMKKRFDSVYENLALIHSEMNKYGIEYALQAKHLYHDREEVTVHLRVIKVPQKLYS</sequence>
<dbReference type="AlphaFoldDB" id="A4CFL8"/>
<keyword evidence="4 6" id="KW-0808">Transferase</keyword>
<feature type="binding site" evidence="6 8">
    <location>
        <begin position="219"/>
        <end position="222"/>
    </location>
    <ligand>
        <name>S-adenosyl-L-methionine</name>
        <dbReference type="ChEBI" id="CHEBI:59789"/>
    </ligand>
</feature>
<dbReference type="GO" id="GO:0008757">
    <property type="term" value="F:S-adenosylmethionine-dependent methyltransferase activity"/>
    <property type="evidence" value="ECO:0007669"/>
    <property type="project" value="UniProtKB-UniRule"/>
</dbReference>
<dbReference type="Pfam" id="PF21239">
    <property type="entry name" value="RLMM_N"/>
    <property type="match status" value="1"/>
</dbReference>
<keyword evidence="1 6" id="KW-0963">Cytoplasm</keyword>
<comment type="caution">
    <text evidence="12">The sequence shown here is derived from an EMBL/GenBank/DDBJ whole genome shotgun (WGS) entry which is preliminary data.</text>
</comment>
<dbReference type="Gene3D" id="3.30.2300.20">
    <property type="match status" value="1"/>
</dbReference>
<keyword evidence="3 6" id="KW-0489">Methyltransferase</keyword>
<dbReference type="STRING" id="87626.PTD2_04641"/>
<dbReference type="PANTHER" id="PTHR37524:SF2">
    <property type="entry name" value="RIBOSOMAL RNA METHYLTRANSFERASE FTSJ DOMAIN-CONTAINING PROTEIN"/>
    <property type="match status" value="1"/>
</dbReference>
<comment type="subunit">
    <text evidence="6">Monomer.</text>
</comment>
<feature type="binding site" evidence="6 8">
    <location>
        <position position="258"/>
    </location>
    <ligand>
        <name>S-adenosyl-L-methionine</name>
        <dbReference type="ChEBI" id="CHEBI:59789"/>
    </ligand>
</feature>
<dbReference type="HOGENOM" id="CLU_043780_0_0_6"/>
<protein>
    <recommendedName>
        <fullName evidence="6">Ribosomal RNA large subunit methyltransferase M</fullName>
        <ecNumber evidence="6">2.1.1.186</ecNumber>
    </recommendedName>
    <alternativeName>
        <fullName evidence="6">23S rRNA (cytidine2498-2'-O)-methyltransferase</fullName>
    </alternativeName>
    <alternativeName>
        <fullName evidence="6">23S rRNA 2'-O-ribose methyltransferase RlmM</fullName>
    </alternativeName>
</protein>
<dbReference type="SUPFAM" id="SSF53335">
    <property type="entry name" value="S-adenosyl-L-methionine-dependent methyltransferases"/>
    <property type="match status" value="1"/>
</dbReference>
<dbReference type="InterPro" id="IPR011224">
    <property type="entry name" value="rRNA_MeTrfase_M"/>
</dbReference>
<dbReference type="HAMAP" id="MF_01551">
    <property type="entry name" value="23SrRNA_methyltr_M"/>
    <property type="match status" value="1"/>
</dbReference>
<comment type="subcellular location">
    <subcellularLocation>
        <location evidence="6">Cytoplasm</location>
    </subcellularLocation>
</comment>
<comment type="similarity">
    <text evidence="6">Belongs to the class I-like SAM-binding methyltransferase superfamily. RNA methyltransferase RlmE family. RlmM subfamily.</text>
</comment>
<evidence type="ECO:0000313" key="12">
    <source>
        <dbReference type="EMBL" id="EAR26445.1"/>
    </source>
</evidence>
<keyword evidence="13" id="KW-1185">Reference proteome</keyword>
<feature type="active site" description="Proton acceptor" evidence="6 7">
    <location>
        <position position="304"/>
    </location>
</feature>
<dbReference type="PANTHER" id="PTHR37524">
    <property type="entry name" value="RIBOSOMAL RNA LARGE SUBUNIT METHYLTRANSFERASE M"/>
    <property type="match status" value="1"/>
</dbReference>
<feature type="domain" description="Ribosomal RNA large subunit methyltransferase M THUMP-like" evidence="11">
    <location>
        <begin position="83"/>
        <end position="161"/>
    </location>
</feature>
<dbReference type="Proteomes" id="UP000006201">
    <property type="component" value="Unassembled WGS sequence"/>
</dbReference>
<feature type="binding site" evidence="6 8">
    <location>
        <position position="238"/>
    </location>
    <ligand>
        <name>S-adenosyl-L-methionine</name>
        <dbReference type="ChEBI" id="CHEBI:59789"/>
    </ligand>
</feature>
<dbReference type="GO" id="GO:0006364">
    <property type="term" value="P:rRNA processing"/>
    <property type="evidence" value="ECO:0007669"/>
    <property type="project" value="UniProtKB-UniRule"/>
</dbReference>
<feature type="binding site" evidence="6 8">
    <location>
        <position position="275"/>
    </location>
    <ligand>
        <name>S-adenosyl-L-methionine</name>
        <dbReference type="ChEBI" id="CHEBI:59789"/>
    </ligand>
</feature>
<dbReference type="EMBL" id="AAOH01000014">
    <property type="protein sequence ID" value="EAR26445.1"/>
    <property type="molecule type" value="Genomic_DNA"/>
</dbReference>
<dbReference type="GO" id="GO:0005737">
    <property type="term" value="C:cytoplasm"/>
    <property type="evidence" value="ECO:0007669"/>
    <property type="project" value="UniProtKB-SubCell"/>
</dbReference>
<dbReference type="RefSeq" id="WP_009839309.1">
    <property type="nucleotide sequence ID" value="NZ_AAOH01000014.1"/>
</dbReference>
<evidence type="ECO:0000256" key="1">
    <source>
        <dbReference type="ARBA" id="ARBA00022490"/>
    </source>
</evidence>
<evidence type="ECO:0000256" key="3">
    <source>
        <dbReference type="ARBA" id="ARBA00022603"/>
    </source>
</evidence>
<evidence type="ECO:0000256" key="2">
    <source>
        <dbReference type="ARBA" id="ARBA00022552"/>
    </source>
</evidence>
<dbReference type="Gene3D" id="3.40.50.150">
    <property type="entry name" value="Vaccinia Virus protein VP39"/>
    <property type="match status" value="1"/>
</dbReference>
<dbReference type="InterPro" id="IPR040739">
    <property type="entry name" value="RlmM_FDX"/>
</dbReference>
<name>A4CFL8_9GAMM</name>
<dbReference type="InterPro" id="IPR029063">
    <property type="entry name" value="SAM-dependent_MTases_sf"/>
</dbReference>
<dbReference type="PIRSF" id="PIRSF028774">
    <property type="entry name" value="UCP028774"/>
    <property type="match status" value="1"/>
</dbReference>
<dbReference type="NCBIfam" id="NF008734">
    <property type="entry name" value="PRK11760.1"/>
    <property type="match status" value="1"/>
</dbReference>
<dbReference type="eggNOG" id="COG2933">
    <property type="taxonomic scope" value="Bacteria"/>
</dbReference>
<dbReference type="OrthoDB" id="154490at2"/>
<keyword evidence="5 6" id="KW-0949">S-adenosyl-L-methionine</keyword>
<organism evidence="12 13">
    <name type="scientific">Pseudoalteromonas tunicata D2</name>
    <dbReference type="NCBI Taxonomy" id="87626"/>
    <lineage>
        <taxon>Bacteria</taxon>
        <taxon>Pseudomonadati</taxon>
        <taxon>Pseudomonadota</taxon>
        <taxon>Gammaproteobacteria</taxon>
        <taxon>Alteromonadales</taxon>
        <taxon>Pseudoalteromonadaceae</taxon>
        <taxon>Pseudoalteromonas</taxon>
    </lineage>
</organism>
<dbReference type="GO" id="GO:0032259">
    <property type="term" value="P:methylation"/>
    <property type="evidence" value="ECO:0007669"/>
    <property type="project" value="UniProtKB-KW"/>
</dbReference>